<protein>
    <submittedName>
        <fullName evidence="1">Uncharacterized protein</fullName>
    </submittedName>
</protein>
<proteinExistence type="predicted"/>
<gene>
    <name evidence="1" type="ORF">QY95_03138</name>
</gene>
<reference evidence="1" key="1">
    <citation type="submission" date="2015-02" db="EMBL/GenBank/DDBJ databases">
        <title>Genome Assembly of Bacillaceae bacterium MTCC 8252.</title>
        <authorList>
            <person name="Verma A."/>
            <person name="Khatri I."/>
            <person name="Mual P."/>
            <person name="Subramanian S."/>
            <person name="Krishnamurthi S."/>
        </authorList>
    </citation>
    <scope>NUCLEOTIDE SEQUENCE [LARGE SCALE GENOMIC DNA]</scope>
    <source>
        <strain evidence="1">MTCC 8252</strain>
    </source>
</reference>
<evidence type="ECO:0000313" key="2">
    <source>
        <dbReference type="Proteomes" id="UP000031563"/>
    </source>
</evidence>
<dbReference type="OrthoDB" id="2887825at2"/>
<sequence length="159" mass="17608">MEFHADEGHGSYKYIDGYPEVVWAQQLKEDIKLDIERSFPHLQLVHTAAVMHQSMDTVKGTAVPHYSETDALLYAGIETKGAFTGSSEQWEAITESVRTIQSKTAFIDIGFQFIETKRNAITHVSCPPKDTAAITTIQQAQAQCSSSGPYDLETGQLVQ</sequence>
<dbReference type="EMBL" id="JWIR02000062">
    <property type="protein sequence ID" value="KKB36274.1"/>
    <property type="molecule type" value="Genomic_DNA"/>
</dbReference>
<accession>A0A0F5HSD1</accession>
<dbReference type="AlphaFoldDB" id="A0A0F5HSD1"/>
<dbReference type="RefSeq" id="WP_040036205.1">
    <property type="nucleotide sequence ID" value="NZ_JWIQ02000002.1"/>
</dbReference>
<name>A0A0F5HSD1_BACTR</name>
<evidence type="ECO:0000313" key="1">
    <source>
        <dbReference type="EMBL" id="KKB36274.1"/>
    </source>
</evidence>
<comment type="caution">
    <text evidence="1">The sequence shown here is derived from an EMBL/GenBank/DDBJ whole genome shotgun (WGS) entry which is preliminary data.</text>
</comment>
<dbReference type="Proteomes" id="UP000031563">
    <property type="component" value="Unassembled WGS sequence"/>
</dbReference>
<organism evidence="1 2">
    <name type="scientific">Bacillus thermotolerans</name>
    <name type="common">Quasibacillus thermotolerans</name>
    <dbReference type="NCBI Taxonomy" id="1221996"/>
    <lineage>
        <taxon>Bacteria</taxon>
        <taxon>Bacillati</taxon>
        <taxon>Bacillota</taxon>
        <taxon>Bacilli</taxon>
        <taxon>Bacillales</taxon>
        <taxon>Bacillaceae</taxon>
        <taxon>Bacillus</taxon>
    </lineage>
</organism>
<keyword evidence="2" id="KW-1185">Reference proteome</keyword>
<dbReference type="STRING" id="1221996.QY95_03138"/>